<dbReference type="EMBL" id="VSSQ01083990">
    <property type="protein sequence ID" value="MPN32146.1"/>
    <property type="molecule type" value="Genomic_DNA"/>
</dbReference>
<comment type="caution">
    <text evidence="1">The sequence shown here is derived from an EMBL/GenBank/DDBJ whole genome shotgun (WGS) entry which is preliminary data.</text>
</comment>
<dbReference type="AlphaFoldDB" id="A0A645H0Z1"/>
<organism evidence="1">
    <name type="scientific">bioreactor metagenome</name>
    <dbReference type="NCBI Taxonomy" id="1076179"/>
    <lineage>
        <taxon>unclassified sequences</taxon>
        <taxon>metagenomes</taxon>
        <taxon>ecological metagenomes</taxon>
    </lineage>
</organism>
<sequence>MDMGEIQKVLQGTSNKYLYLVSCNMLKEHKNNSVDLPESIEMIEKTESICKTISDSKKQSVSSAQAYILLQFVSNNLSCFGNVTNKNDVLRVYNKLLHP</sequence>
<gene>
    <name evidence="1" type="ORF">SDC9_179622</name>
</gene>
<protein>
    <submittedName>
        <fullName evidence="1">Uncharacterized protein</fullName>
    </submittedName>
</protein>
<accession>A0A645H0Z1</accession>
<proteinExistence type="predicted"/>
<name>A0A645H0Z1_9ZZZZ</name>
<evidence type="ECO:0000313" key="1">
    <source>
        <dbReference type="EMBL" id="MPN32146.1"/>
    </source>
</evidence>
<reference evidence="1" key="1">
    <citation type="submission" date="2019-08" db="EMBL/GenBank/DDBJ databases">
        <authorList>
            <person name="Kucharzyk K."/>
            <person name="Murdoch R.W."/>
            <person name="Higgins S."/>
            <person name="Loffler F."/>
        </authorList>
    </citation>
    <scope>NUCLEOTIDE SEQUENCE</scope>
</reference>